<accession>A0A7J9FQ48</accession>
<dbReference type="Proteomes" id="UP000593568">
    <property type="component" value="Unassembled WGS sequence"/>
</dbReference>
<evidence type="ECO:0000313" key="2">
    <source>
        <dbReference type="Proteomes" id="UP000593568"/>
    </source>
</evidence>
<name>A0A7J9FQ48_9ROSI</name>
<organism evidence="1 2">
    <name type="scientific">Gossypium trilobum</name>
    <dbReference type="NCBI Taxonomy" id="34281"/>
    <lineage>
        <taxon>Eukaryota</taxon>
        <taxon>Viridiplantae</taxon>
        <taxon>Streptophyta</taxon>
        <taxon>Embryophyta</taxon>
        <taxon>Tracheophyta</taxon>
        <taxon>Spermatophyta</taxon>
        <taxon>Magnoliopsida</taxon>
        <taxon>eudicotyledons</taxon>
        <taxon>Gunneridae</taxon>
        <taxon>Pentapetalae</taxon>
        <taxon>rosids</taxon>
        <taxon>malvids</taxon>
        <taxon>Malvales</taxon>
        <taxon>Malvaceae</taxon>
        <taxon>Malvoideae</taxon>
        <taxon>Gossypium</taxon>
    </lineage>
</organism>
<keyword evidence="2" id="KW-1185">Reference proteome</keyword>
<evidence type="ECO:0000313" key="1">
    <source>
        <dbReference type="EMBL" id="MBA0787308.1"/>
    </source>
</evidence>
<reference evidence="1 2" key="1">
    <citation type="journal article" date="2019" name="Genome Biol. Evol.">
        <title>Insights into the evolution of the New World diploid cottons (Gossypium, subgenus Houzingenia) based on genome sequencing.</title>
        <authorList>
            <person name="Grover C.E."/>
            <person name="Arick M.A. 2nd"/>
            <person name="Thrash A."/>
            <person name="Conover J.L."/>
            <person name="Sanders W.S."/>
            <person name="Peterson D.G."/>
            <person name="Frelichowski J.E."/>
            <person name="Scheffler J.A."/>
            <person name="Scheffler B.E."/>
            <person name="Wendel J.F."/>
        </authorList>
    </citation>
    <scope>NUCLEOTIDE SEQUENCE [LARGE SCALE GENOMIC DNA]</scope>
    <source>
        <strain evidence="1">8</strain>
        <tissue evidence="1">Leaf</tissue>
    </source>
</reference>
<dbReference type="AlphaFoldDB" id="A0A7J9FQ48"/>
<protein>
    <submittedName>
        <fullName evidence="1">Uncharacterized protein</fullName>
    </submittedName>
</protein>
<comment type="caution">
    <text evidence="1">The sequence shown here is derived from an EMBL/GenBank/DDBJ whole genome shotgun (WGS) entry which is preliminary data.</text>
</comment>
<sequence length="103" mass="11456">MSQATSSLTLAMDPYGIQKAIKEFDSLLEEVPKTSLLYFFSLKLLLNKDKRIVFLSLSLQIRGMSINSSDNNSNGDGSDDESSEILQRVESFKRLFSVATSVV</sequence>
<gene>
    <name evidence="1" type="ORF">Gotri_006969</name>
</gene>
<proteinExistence type="predicted"/>
<dbReference type="EMBL" id="JABEZW010225624">
    <property type="protein sequence ID" value="MBA0787308.1"/>
    <property type="molecule type" value="Genomic_DNA"/>
</dbReference>